<protein>
    <recommendedName>
        <fullName evidence="2">Gag/pol protein</fullName>
    </recommendedName>
</protein>
<evidence type="ECO:0008006" key="2">
    <source>
        <dbReference type="Google" id="ProtNLM"/>
    </source>
</evidence>
<dbReference type="AlphaFoldDB" id="A0AAW2KE25"/>
<name>A0AAW2KE25_9LAMI</name>
<accession>A0AAW2KE25</accession>
<reference evidence="1" key="2">
    <citation type="journal article" date="2024" name="Plant">
        <title>Genomic evolution and insights into agronomic trait innovations of Sesamum species.</title>
        <authorList>
            <person name="Miao H."/>
            <person name="Wang L."/>
            <person name="Qu L."/>
            <person name="Liu H."/>
            <person name="Sun Y."/>
            <person name="Le M."/>
            <person name="Wang Q."/>
            <person name="Wei S."/>
            <person name="Zheng Y."/>
            <person name="Lin W."/>
            <person name="Duan Y."/>
            <person name="Cao H."/>
            <person name="Xiong S."/>
            <person name="Wang X."/>
            <person name="Wei L."/>
            <person name="Li C."/>
            <person name="Ma Q."/>
            <person name="Ju M."/>
            <person name="Zhao R."/>
            <person name="Li G."/>
            <person name="Mu C."/>
            <person name="Tian Q."/>
            <person name="Mei H."/>
            <person name="Zhang T."/>
            <person name="Gao T."/>
            <person name="Zhang H."/>
        </authorList>
    </citation>
    <scope>NUCLEOTIDE SEQUENCE</scope>
    <source>
        <strain evidence="1">G01</strain>
    </source>
</reference>
<organism evidence="1">
    <name type="scientific">Sesamum angustifolium</name>
    <dbReference type="NCBI Taxonomy" id="2727405"/>
    <lineage>
        <taxon>Eukaryota</taxon>
        <taxon>Viridiplantae</taxon>
        <taxon>Streptophyta</taxon>
        <taxon>Embryophyta</taxon>
        <taxon>Tracheophyta</taxon>
        <taxon>Spermatophyta</taxon>
        <taxon>Magnoliopsida</taxon>
        <taxon>eudicotyledons</taxon>
        <taxon>Gunneridae</taxon>
        <taxon>Pentapetalae</taxon>
        <taxon>asterids</taxon>
        <taxon>lamiids</taxon>
        <taxon>Lamiales</taxon>
        <taxon>Pedaliaceae</taxon>
        <taxon>Sesamum</taxon>
    </lineage>
</organism>
<proteinExistence type="predicted"/>
<reference evidence="1" key="1">
    <citation type="submission" date="2020-06" db="EMBL/GenBank/DDBJ databases">
        <authorList>
            <person name="Li T."/>
            <person name="Hu X."/>
            <person name="Zhang T."/>
            <person name="Song X."/>
            <person name="Zhang H."/>
            <person name="Dai N."/>
            <person name="Sheng W."/>
            <person name="Hou X."/>
            <person name="Wei L."/>
        </authorList>
    </citation>
    <scope>NUCLEOTIDE SEQUENCE</scope>
    <source>
        <strain evidence="1">G01</strain>
        <tissue evidence="1">Leaf</tissue>
    </source>
</reference>
<gene>
    <name evidence="1" type="ORF">Sangu_3045400</name>
</gene>
<dbReference type="EMBL" id="JACGWK010000133">
    <property type="protein sequence ID" value="KAL0305205.1"/>
    <property type="molecule type" value="Genomic_DNA"/>
</dbReference>
<evidence type="ECO:0000313" key="1">
    <source>
        <dbReference type="EMBL" id="KAL0305205.1"/>
    </source>
</evidence>
<comment type="caution">
    <text evidence="1">The sequence shown here is derived from an EMBL/GenBank/DDBJ whole genome shotgun (WGS) entry which is preliminary data.</text>
</comment>
<sequence>MVACCFEKFQAGYHGRLHGCTELEYIAVSKVAKETVWMKNYIQELDVVPSTTESVIIFYDNNGAIA</sequence>